<evidence type="ECO:0000313" key="2">
    <source>
        <dbReference type="Proteomes" id="UP000295504"/>
    </source>
</evidence>
<dbReference type="RefSeq" id="WP_207667875.1">
    <property type="nucleotide sequence ID" value="NZ_CP058648.1"/>
</dbReference>
<proteinExistence type="predicted"/>
<dbReference type="EMBL" id="SLYC01000017">
    <property type="protein sequence ID" value="TCQ02248.1"/>
    <property type="molecule type" value="Genomic_DNA"/>
</dbReference>
<keyword evidence="2" id="KW-1185">Reference proteome</keyword>
<name>A0A4R2TFS6_9FIRM</name>
<protein>
    <submittedName>
        <fullName evidence="1">Putative sporulation protein YyaC</fullName>
    </submittedName>
</protein>
<dbReference type="InterPro" id="IPR023430">
    <property type="entry name" value="Pept_HybD-like_dom_sf"/>
</dbReference>
<dbReference type="Proteomes" id="UP000295504">
    <property type="component" value="Unassembled WGS sequence"/>
</dbReference>
<evidence type="ECO:0000313" key="1">
    <source>
        <dbReference type="EMBL" id="TCQ02248.1"/>
    </source>
</evidence>
<comment type="caution">
    <text evidence="1">The sequence shown here is derived from an EMBL/GenBank/DDBJ whole genome shotgun (WGS) entry which is preliminary data.</text>
</comment>
<dbReference type="NCBIfam" id="TIGR02841">
    <property type="entry name" value="spore_YyaC"/>
    <property type="match status" value="1"/>
</dbReference>
<dbReference type="Pfam" id="PF06866">
    <property type="entry name" value="DUF1256"/>
    <property type="match status" value="1"/>
</dbReference>
<organism evidence="1 2">
    <name type="scientific">Serpentinicella alkaliphila</name>
    <dbReference type="NCBI Taxonomy" id="1734049"/>
    <lineage>
        <taxon>Bacteria</taxon>
        <taxon>Bacillati</taxon>
        <taxon>Bacillota</taxon>
        <taxon>Clostridia</taxon>
        <taxon>Peptostreptococcales</taxon>
        <taxon>Natronincolaceae</taxon>
        <taxon>Serpentinicella</taxon>
    </lineage>
</organism>
<accession>A0A4R2TFS6</accession>
<dbReference type="AlphaFoldDB" id="A0A4R2TFS6"/>
<sequence length="199" mass="21904">MSLVCPKTSNSVSINDSMPHYDFSSLVTQYIESYYNKQYKSLVFLCIGTDRSTGDSLGPLIGYKIKSSLSKYSNTYVFGTLDEPVHAKNLEETISNIKSSCESPFIIAIDACLGSVDRIGCINIGLGPLKPGTGVNKQLPSIGDLHITGIVNIGGYMQYMVLQSTRLSLVIKMADTISDAITFSLWNLNKKMFFHYSVQ</sequence>
<gene>
    <name evidence="1" type="ORF">EDD79_101723</name>
</gene>
<dbReference type="InterPro" id="IPR009665">
    <property type="entry name" value="YyaC"/>
</dbReference>
<dbReference type="SUPFAM" id="SSF53163">
    <property type="entry name" value="HybD-like"/>
    <property type="match status" value="1"/>
</dbReference>
<reference evidence="1 2" key="1">
    <citation type="submission" date="2019-03" db="EMBL/GenBank/DDBJ databases">
        <title>Genomic Encyclopedia of Type Strains, Phase IV (KMG-IV): sequencing the most valuable type-strain genomes for metagenomic binning, comparative biology and taxonomic classification.</title>
        <authorList>
            <person name="Goeker M."/>
        </authorList>
    </citation>
    <scope>NUCLEOTIDE SEQUENCE [LARGE SCALE GENOMIC DNA]</scope>
    <source>
        <strain evidence="1 2">DSM 100013</strain>
    </source>
</reference>